<keyword evidence="1" id="KW-0472">Membrane</keyword>
<accession>A0A9Y1FN44</accession>
<dbReference type="InterPro" id="IPR000326">
    <property type="entry name" value="PAP2/HPO"/>
</dbReference>
<feature type="transmembrane region" description="Helical" evidence="1">
    <location>
        <begin position="172"/>
        <end position="191"/>
    </location>
</feature>
<dbReference type="PANTHER" id="PTHR14969:SF13">
    <property type="entry name" value="AT30094P"/>
    <property type="match status" value="1"/>
</dbReference>
<name>A0A9Y1FN44_9ARCH</name>
<dbReference type="AlphaFoldDB" id="A0A9Y1FN44"/>
<feature type="transmembrane region" description="Helical" evidence="1">
    <location>
        <begin position="278"/>
        <end position="296"/>
    </location>
</feature>
<dbReference type="PANTHER" id="PTHR14969">
    <property type="entry name" value="SPHINGOSINE-1-PHOSPHATE PHOSPHOHYDROLASE"/>
    <property type="match status" value="1"/>
</dbReference>
<proteinExistence type="predicted"/>
<keyword evidence="1" id="KW-1133">Transmembrane helix</keyword>
<dbReference type="EMBL" id="CP084167">
    <property type="protein sequence ID" value="UJG42731.1"/>
    <property type="molecule type" value="Genomic_DNA"/>
</dbReference>
<gene>
    <name evidence="3" type="ORF">K9W46_10105</name>
</gene>
<organism evidence="3">
    <name type="scientific">Candidatus Heimdallarchaeum endolithica</name>
    <dbReference type="NCBI Taxonomy" id="2876572"/>
    <lineage>
        <taxon>Archaea</taxon>
        <taxon>Promethearchaeati</taxon>
        <taxon>Candidatus Heimdallarchaeota</taxon>
        <taxon>Candidatus Heimdallarchaeia (ex Rinke et al. 2021) (nom. nud.)</taxon>
        <taxon>Candidatus Heimdallarchaeales</taxon>
        <taxon>Candidatus Heimdallarchaeaceae</taxon>
        <taxon>Candidatus Heimdallarchaeum</taxon>
    </lineage>
</organism>
<feature type="transmembrane region" description="Helical" evidence="1">
    <location>
        <begin position="148"/>
        <end position="166"/>
    </location>
</feature>
<feature type="domain" description="Phosphatidic acid phosphatase type 2/haloperoxidase" evidence="2">
    <location>
        <begin position="85"/>
        <end position="191"/>
    </location>
</feature>
<reference evidence="3" key="1">
    <citation type="journal article" date="2022" name="Nat. Microbiol.">
        <title>Unique mobile elements and scalable gene flow at the prokaryote-eukaryote boundary revealed by circularized Asgard archaea genomes.</title>
        <authorList>
            <person name="Wu F."/>
            <person name="Speth D.R."/>
            <person name="Philosof A."/>
            <person name="Cremiere A."/>
            <person name="Narayanan A."/>
            <person name="Barco R.A."/>
            <person name="Connon S.A."/>
            <person name="Amend J.P."/>
            <person name="Antoshechkin I.A."/>
            <person name="Orphan V.J."/>
        </authorList>
    </citation>
    <scope>NUCLEOTIDE SEQUENCE</scope>
    <source>
        <strain evidence="3">PR6</strain>
    </source>
</reference>
<sequence>MKLKHWISLFLLLLGSSLIVAALTIVYSTYPVRNNIDQSITNYFYSNRNDAISLIFYIITHLGEELVYIGVITILYYTWDKSKAYKIMAVVLSSAVVNGIFKYSFKLERPSQEFWYKGAEETSPGLPSGHTQIATSFWGSFASIVKKWWVYVLSVLLVLLIGLSRIILSVHWFTDVIMGLGLGLIILALFVEFEDTITSYVNSLATRYKIMLSFLVFIFLIIPVVIVLPSNLMVGDNQVFPLLDMLKLVTLFSTATLSYAVEKDLINFNSKPDKWWKYIIRIIIGVVMLFLFYFGLKELFKLIIQSVTWTGIKPTLDLIRYGLLGPVLILLSPWIMKKIGV</sequence>
<dbReference type="SMART" id="SM00014">
    <property type="entry name" value="acidPPc"/>
    <property type="match status" value="1"/>
</dbReference>
<dbReference type="Proteomes" id="UP001200513">
    <property type="component" value="Chromosome"/>
</dbReference>
<dbReference type="Pfam" id="PF01569">
    <property type="entry name" value="PAP2"/>
    <property type="match status" value="1"/>
</dbReference>
<feature type="transmembrane region" description="Helical" evidence="1">
    <location>
        <begin position="6"/>
        <end position="30"/>
    </location>
</feature>
<dbReference type="SUPFAM" id="SSF48317">
    <property type="entry name" value="Acid phosphatase/Vanadium-dependent haloperoxidase"/>
    <property type="match status" value="1"/>
</dbReference>
<feature type="transmembrane region" description="Helical" evidence="1">
    <location>
        <begin position="212"/>
        <end position="233"/>
    </location>
</feature>
<protein>
    <submittedName>
        <fullName evidence="3">Phosphatase PAP2 family protein</fullName>
    </submittedName>
</protein>
<evidence type="ECO:0000256" key="1">
    <source>
        <dbReference type="SAM" id="Phobius"/>
    </source>
</evidence>
<evidence type="ECO:0000259" key="2">
    <source>
        <dbReference type="SMART" id="SM00014"/>
    </source>
</evidence>
<dbReference type="InterPro" id="IPR036938">
    <property type="entry name" value="PAP2/HPO_sf"/>
</dbReference>
<feature type="transmembrane region" description="Helical" evidence="1">
    <location>
        <begin position="239"/>
        <end position="257"/>
    </location>
</feature>
<evidence type="ECO:0000313" key="3">
    <source>
        <dbReference type="EMBL" id="UJG42731.1"/>
    </source>
</evidence>
<feature type="transmembrane region" description="Helical" evidence="1">
    <location>
        <begin position="51"/>
        <end position="78"/>
    </location>
</feature>
<feature type="transmembrane region" description="Helical" evidence="1">
    <location>
        <begin position="318"/>
        <end position="336"/>
    </location>
</feature>
<dbReference type="Gene3D" id="1.20.144.10">
    <property type="entry name" value="Phosphatidic acid phosphatase type 2/haloperoxidase"/>
    <property type="match status" value="1"/>
</dbReference>
<keyword evidence="1" id="KW-0812">Transmembrane</keyword>